<accession>A0A5E4ADV7</accession>
<sequence length="283" mass="31946">MSYYYDFPETKGTGQGRLVDETEPRVRVEGGPSVFIRGSFCNISGEKALYGGAGCVGCEEVRQEAGEEGRVGKGFLEEEMLELPQEDQVKWERHPDEYDSIFSRNANKFPAYAFGTVVVKGIVAIPMVRREAWSRMRLLSTFHAAPAGDQLGHHESNEKKQITRITHMPYTQSYMPLLGTRTRENQAFSENILDVYVFPTLRERWGEHIIIEDSVQGAGIMGFPPGPSGKLMKSPLARPPALSPLMCNCHSLPHIRSSWRLSEPPEPPVRRLRTHELLLYTLE</sequence>
<name>A0A5E4ADV7_MARMO</name>
<protein>
    <submittedName>
        <fullName evidence="1">Uncharacterized protein</fullName>
    </submittedName>
</protein>
<comment type="caution">
    <text evidence="1">The sequence shown here is derived from an EMBL/GenBank/DDBJ whole genome shotgun (WGS) entry which is preliminary data.</text>
</comment>
<dbReference type="EMBL" id="CABDUW010000045">
    <property type="protein sequence ID" value="VTJ55079.1"/>
    <property type="molecule type" value="Genomic_DNA"/>
</dbReference>
<evidence type="ECO:0000313" key="1">
    <source>
        <dbReference type="EMBL" id="VTJ55079.1"/>
    </source>
</evidence>
<proteinExistence type="predicted"/>
<reference evidence="1" key="1">
    <citation type="submission" date="2019-04" db="EMBL/GenBank/DDBJ databases">
        <authorList>
            <person name="Alioto T."/>
            <person name="Alioto T."/>
        </authorList>
    </citation>
    <scope>NUCLEOTIDE SEQUENCE [LARGE SCALE GENOMIC DNA]</scope>
</reference>
<gene>
    <name evidence="1" type="ORF">MONAX_5E007099</name>
</gene>
<dbReference type="AlphaFoldDB" id="A0A5E4ADV7"/>
<organism evidence="1">
    <name type="scientific">Marmota monax</name>
    <name type="common">Woodchuck</name>
    <dbReference type="NCBI Taxonomy" id="9995"/>
    <lineage>
        <taxon>Eukaryota</taxon>
        <taxon>Metazoa</taxon>
        <taxon>Chordata</taxon>
        <taxon>Craniata</taxon>
        <taxon>Vertebrata</taxon>
        <taxon>Euteleostomi</taxon>
        <taxon>Mammalia</taxon>
        <taxon>Eutheria</taxon>
        <taxon>Euarchontoglires</taxon>
        <taxon>Glires</taxon>
        <taxon>Rodentia</taxon>
        <taxon>Sciuromorpha</taxon>
        <taxon>Sciuridae</taxon>
        <taxon>Xerinae</taxon>
        <taxon>Marmotini</taxon>
        <taxon>Marmota</taxon>
    </lineage>
</organism>